<reference evidence="7" key="1">
    <citation type="submission" date="2025-08" db="UniProtKB">
        <authorList>
            <consortium name="RefSeq"/>
        </authorList>
    </citation>
    <scope>IDENTIFICATION</scope>
</reference>
<keyword evidence="4" id="KW-0378">Hydrolase</keyword>
<dbReference type="Pfam" id="PF05577">
    <property type="entry name" value="Peptidase_S28"/>
    <property type="match status" value="1"/>
</dbReference>
<dbReference type="Proteomes" id="UP000694920">
    <property type="component" value="Unplaced"/>
</dbReference>
<dbReference type="PANTHER" id="PTHR11010:SF5">
    <property type="entry name" value="RE36938P-RELATED"/>
    <property type="match status" value="1"/>
</dbReference>
<dbReference type="InterPro" id="IPR029058">
    <property type="entry name" value="AB_hydrolase_fold"/>
</dbReference>
<dbReference type="RefSeq" id="XP_024947041.1">
    <property type="nucleotide sequence ID" value="XM_025091273.1"/>
</dbReference>
<organism evidence="6 7">
    <name type="scientific">Cephus cinctus</name>
    <name type="common">Wheat stem sawfly</name>
    <dbReference type="NCBI Taxonomy" id="211228"/>
    <lineage>
        <taxon>Eukaryota</taxon>
        <taxon>Metazoa</taxon>
        <taxon>Ecdysozoa</taxon>
        <taxon>Arthropoda</taxon>
        <taxon>Hexapoda</taxon>
        <taxon>Insecta</taxon>
        <taxon>Pterygota</taxon>
        <taxon>Neoptera</taxon>
        <taxon>Endopterygota</taxon>
        <taxon>Hymenoptera</taxon>
        <taxon>Cephoidea</taxon>
        <taxon>Cephidae</taxon>
        <taxon>Cephus</taxon>
    </lineage>
</organism>
<name>A0AAJ7RU11_CEPCN</name>
<dbReference type="GO" id="GO:0070008">
    <property type="term" value="F:serine-type exopeptidase activity"/>
    <property type="evidence" value="ECO:0007669"/>
    <property type="project" value="InterPro"/>
</dbReference>
<dbReference type="InterPro" id="IPR042269">
    <property type="entry name" value="Ser_carbopepase_S28_SKS"/>
</dbReference>
<evidence type="ECO:0000313" key="7">
    <source>
        <dbReference type="RefSeq" id="XP_024947041.1"/>
    </source>
</evidence>
<dbReference type="GO" id="GO:0008239">
    <property type="term" value="F:dipeptidyl-peptidase activity"/>
    <property type="evidence" value="ECO:0007669"/>
    <property type="project" value="TreeGrafter"/>
</dbReference>
<dbReference type="Gene3D" id="3.40.50.1820">
    <property type="entry name" value="alpha/beta hydrolase"/>
    <property type="match status" value="1"/>
</dbReference>
<dbReference type="GeneID" id="107273273"/>
<dbReference type="SUPFAM" id="SSF53474">
    <property type="entry name" value="alpha/beta-Hydrolases"/>
    <property type="match status" value="1"/>
</dbReference>
<accession>A0AAJ7RU11</accession>
<evidence type="ECO:0000256" key="3">
    <source>
        <dbReference type="ARBA" id="ARBA00022729"/>
    </source>
</evidence>
<dbReference type="Gene3D" id="1.20.120.980">
    <property type="entry name" value="Serine carboxypeptidase S28, SKS domain"/>
    <property type="match status" value="1"/>
</dbReference>
<dbReference type="GO" id="GO:0006508">
    <property type="term" value="P:proteolysis"/>
    <property type="evidence" value="ECO:0007669"/>
    <property type="project" value="UniProtKB-KW"/>
</dbReference>
<evidence type="ECO:0000256" key="5">
    <source>
        <dbReference type="ARBA" id="ARBA00023180"/>
    </source>
</evidence>
<evidence type="ECO:0000256" key="1">
    <source>
        <dbReference type="ARBA" id="ARBA00011079"/>
    </source>
</evidence>
<keyword evidence="3" id="KW-0732">Signal</keyword>
<proteinExistence type="inferred from homology"/>
<sequence length="424" mass="47553">MDNPTIGSLQSPRQSDLVHGIGPILIMVGGEWEISTSFLETGLMFDLGVAHGALMFYTEHRYYGASRPTKDTSPENMQYLNLEQAMADLAYFIETKKREFGIEKCSVVVFGGSYAGSMAAWARLKYPHLIQGAVASSAPVYAKADFYEYYEVVTQSLYAYNPQCVVDIQEAFRSVEELLAVEDGHGKLKEYFNLCAAPDVTDPDDLAYFMNLLAEKFAGVVQSDRIYQGKTSISRYCDIMTATYLGSPLQRLALLIYDENVCLDANYNNMITAYRNKSWESAAATSMMRQWLFQACTEYGYCQTSNSDKSVFGTLFPLEFFVNLCKNLYGDYYNEDLMNAGIKRTNIMYGGFKPDVTNVVFTNGDVDPWYALSVIEDLNDLSPAILIKGSSHCRDLFSDDSTDSKDLLNARAKVKQLVGNWLNS</sequence>
<dbReference type="PANTHER" id="PTHR11010">
    <property type="entry name" value="PROTEASE S28 PRO-X CARBOXYPEPTIDASE-RELATED"/>
    <property type="match status" value="1"/>
</dbReference>
<evidence type="ECO:0000256" key="4">
    <source>
        <dbReference type="ARBA" id="ARBA00022801"/>
    </source>
</evidence>
<evidence type="ECO:0000313" key="6">
    <source>
        <dbReference type="Proteomes" id="UP000694920"/>
    </source>
</evidence>
<gene>
    <name evidence="7" type="primary">LOC107273273</name>
</gene>
<evidence type="ECO:0000256" key="2">
    <source>
        <dbReference type="ARBA" id="ARBA00022670"/>
    </source>
</evidence>
<keyword evidence="5" id="KW-0325">Glycoprotein</keyword>
<dbReference type="KEGG" id="ccin:107273273"/>
<dbReference type="AlphaFoldDB" id="A0AAJ7RU11"/>
<dbReference type="InterPro" id="IPR008758">
    <property type="entry name" value="Peptidase_S28"/>
</dbReference>
<keyword evidence="2 7" id="KW-0645">Protease</keyword>
<protein>
    <submittedName>
        <fullName evidence="7">Serine protease K12H4.7 isoform X1</fullName>
    </submittedName>
</protein>
<keyword evidence="6" id="KW-1185">Reference proteome</keyword>
<comment type="similarity">
    <text evidence="1">Belongs to the peptidase S28 family.</text>
</comment>